<keyword evidence="5" id="KW-0732">Signal</keyword>
<sequence>MKRFSTLLVGSMLSASVLAIATSAAAQEAPAEAQEEENIIIVEGIRESLNAAAELKRDDSRIVDLIVAEDIGKLPDNNVAEALQRVTGVAINRDFGVGDSVSIRGLPQNRVEINSRSTLGDGRNGINFQDVPSEILAAVEVIKSPTPKMIEGALGGTINLRTLRPLELKEPIISFSAKAEYTDKTENWGPILGATLGKSWDMGSAGSFGVVASLSYQDRTLRQDEYRSSLEVTNFDLDGDGALDGNVVEPRNFSTFIDTERRERLAGNVTLQWAPASGDGMFYLEGTYTDRKGNDESFSPNLIQNSALSTPAERAAGFRVDETQQLVGTTDDDVTFINRTESVFRNTESLSAAFGGEWQFGKVKVSGEVSYAESKTFTPQTDLRFWGIDPVAEAANPDGLNSFLGQVFYDTDNKSLPTVDVTDDSLWLSRDMFAFRRYENREDRINNDETALRFDISYEEPFGLGDFIKSIDIGARYTNRNFDSSRDRLFIDNIHRNLRDGNGDLALIFMDQFPAGTIQDFDFNAFRGNNTPLDLENFAMFDPSILRDRDATLQIVSDLLAGTNFAITDLNSALVPQLDRFSAAEEDTYAAYAQVQIDTELGGIPIDAVLGTRFVRTELTSDAFNNVAGDFVPTQDTNTYNDWLPSINITAEVANDLLVRFAAAKVMRRPDFTQLSPALRLNQDATFGQRGNPQIEPFRATQYDVSIEKYWGNGNYVSLAAFYKSVSSFFDETEICLDSPASVAISNANRRNELCFLDGRGGEPTLATPASDIGIPTATQVNGDSGSVKGFEVGYQHAFDFLPGVLSGLGVTANYTFADSEDPNGRPLEDISKHTVNLTAYYEKGGLGMRLAYTYRSRFLDDILNGRVRQLGVLLDETVDDPTRGNSFREPIEQLDASISYDLTDWLTVSADAVNLTGEQIRDTGTSKSLWRVLESDRRYTFGIRAKF</sequence>
<dbReference type="Gene3D" id="2.40.170.20">
    <property type="entry name" value="TonB-dependent receptor, beta-barrel domain"/>
    <property type="match status" value="1"/>
</dbReference>
<dbReference type="InterPro" id="IPR012910">
    <property type="entry name" value="Plug_dom"/>
</dbReference>
<dbReference type="NCBIfam" id="TIGR01782">
    <property type="entry name" value="TonB-Xanth-Caul"/>
    <property type="match status" value="1"/>
</dbReference>
<dbReference type="CDD" id="cd01347">
    <property type="entry name" value="ligand_gated_channel"/>
    <property type="match status" value="1"/>
</dbReference>
<evidence type="ECO:0000256" key="3">
    <source>
        <dbReference type="ARBA" id="ARBA00023237"/>
    </source>
</evidence>
<proteinExistence type="inferred from homology"/>
<feature type="signal peptide" evidence="5">
    <location>
        <begin position="1"/>
        <end position="26"/>
    </location>
</feature>
<comment type="similarity">
    <text evidence="4">Belongs to the TonB-dependent receptor family.</text>
</comment>
<dbReference type="Pfam" id="PF00593">
    <property type="entry name" value="TonB_dep_Rec_b-barrel"/>
    <property type="match status" value="1"/>
</dbReference>
<evidence type="ECO:0000256" key="2">
    <source>
        <dbReference type="ARBA" id="ARBA00023136"/>
    </source>
</evidence>
<dbReference type="EMBL" id="CP071794">
    <property type="protein sequence ID" value="QTD55856.1"/>
    <property type="molecule type" value="Genomic_DNA"/>
</dbReference>
<dbReference type="InterPro" id="IPR000531">
    <property type="entry name" value="Beta-barrel_TonB"/>
</dbReference>
<dbReference type="SUPFAM" id="SSF56935">
    <property type="entry name" value="Porins"/>
    <property type="match status" value="1"/>
</dbReference>
<dbReference type="PANTHER" id="PTHR40980">
    <property type="entry name" value="PLUG DOMAIN-CONTAINING PROTEIN"/>
    <property type="match status" value="1"/>
</dbReference>
<dbReference type="InterPro" id="IPR037066">
    <property type="entry name" value="Plug_dom_sf"/>
</dbReference>
<evidence type="ECO:0000256" key="1">
    <source>
        <dbReference type="ARBA" id="ARBA00004442"/>
    </source>
</evidence>
<dbReference type="RefSeq" id="WP_207987680.1">
    <property type="nucleotide sequence ID" value="NZ_CP071794.1"/>
</dbReference>
<dbReference type="PANTHER" id="PTHR40980:SF3">
    <property type="entry name" value="TONB-DEPENDENT RECEPTOR-LIKE BETA-BARREL DOMAIN-CONTAINING PROTEIN"/>
    <property type="match status" value="1"/>
</dbReference>
<dbReference type="InterPro" id="IPR010104">
    <property type="entry name" value="TonB_rcpt_bac"/>
</dbReference>
<evidence type="ECO:0000259" key="6">
    <source>
        <dbReference type="Pfam" id="PF00593"/>
    </source>
</evidence>
<organism evidence="8 9">
    <name type="scientific">Parasphingorhabdus cellanae</name>
    <dbReference type="NCBI Taxonomy" id="2806553"/>
    <lineage>
        <taxon>Bacteria</taxon>
        <taxon>Pseudomonadati</taxon>
        <taxon>Pseudomonadota</taxon>
        <taxon>Alphaproteobacteria</taxon>
        <taxon>Sphingomonadales</taxon>
        <taxon>Sphingomonadaceae</taxon>
        <taxon>Parasphingorhabdus</taxon>
    </lineage>
</organism>
<dbReference type="InterPro" id="IPR036942">
    <property type="entry name" value="Beta-barrel_TonB_sf"/>
</dbReference>
<dbReference type="Proteomes" id="UP000663923">
    <property type="component" value="Chromosome"/>
</dbReference>
<keyword evidence="8" id="KW-0675">Receptor</keyword>
<evidence type="ECO:0000259" key="7">
    <source>
        <dbReference type="Pfam" id="PF07715"/>
    </source>
</evidence>
<keyword evidence="4" id="KW-0798">TonB box</keyword>
<dbReference type="Pfam" id="PF07715">
    <property type="entry name" value="Plug"/>
    <property type="match status" value="1"/>
</dbReference>
<keyword evidence="3" id="KW-0998">Cell outer membrane</keyword>
<accession>A0ABX7T3Z8</accession>
<evidence type="ECO:0000313" key="9">
    <source>
        <dbReference type="Proteomes" id="UP000663923"/>
    </source>
</evidence>
<protein>
    <submittedName>
        <fullName evidence="8">TonB-dependent receptor</fullName>
    </submittedName>
</protein>
<name>A0ABX7T3Z8_9SPHN</name>
<evidence type="ECO:0000256" key="4">
    <source>
        <dbReference type="RuleBase" id="RU003357"/>
    </source>
</evidence>
<evidence type="ECO:0000256" key="5">
    <source>
        <dbReference type="SAM" id="SignalP"/>
    </source>
</evidence>
<evidence type="ECO:0000313" key="8">
    <source>
        <dbReference type="EMBL" id="QTD55856.1"/>
    </source>
</evidence>
<reference evidence="8 9" key="1">
    <citation type="submission" date="2021-03" db="EMBL/GenBank/DDBJ databases">
        <title>Complete genome of Parasphingorhabdus_sp.JHSY0214.</title>
        <authorList>
            <person name="Yoo J.H."/>
            <person name="Bae J.W."/>
        </authorList>
    </citation>
    <scope>NUCLEOTIDE SEQUENCE [LARGE SCALE GENOMIC DNA]</scope>
    <source>
        <strain evidence="8 9">JHSY0214</strain>
    </source>
</reference>
<comment type="subcellular location">
    <subcellularLocation>
        <location evidence="1 4">Cell outer membrane</location>
    </subcellularLocation>
</comment>
<keyword evidence="2 4" id="KW-0472">Membrane</keyword>
<feature type="domain" description="TonB-dependent receptor-like beta-barrel" evidence="6">
    <location>
        <begin position="410"/>
        <end position="916"/>
    </location>
</feature>
<feature type="chain" id="PRO_5045855767" evidence="5">
    <location>
        <begin position="27"/>
        <end position="948"/>
    </location>
</feature>
<feature type="domain" description="TonB-dependent receptor plug" evidence="7">
    <location>
        <begin position="58"/>
        <end position="157"/>
    </location>
</feature>
<gene>
    <name evidence="8" type="ORF">J4G78_16970</name>
</gene>
<keyword evidence="9" id="KW-1185">Reference proteome</keyword>
<dbReference type="Gene3D" id="2.170.130.10">
    <property type="entry name" value="TonB-dependent receptor, plug domain"/>
    <property type="match status" value="1"/>
</dbReference>